<keyword evidence="3" id="KW-1185">Reference proteome</keyword>
<feature type="region of interest" description="Disordered" evidence="1">
    <location>
        <begin position="289"/>
        <end position="326"/>
    </location>
</feature>
<sequence>MQSIQPNQPMPQQPMQQPMSQQPMSQQPMSQQPIQQPMPQQPIQQPMPQQPMQQPMDNQRQLPPLPKVSNQQSHPNIALYSCQRPMIRNTSSMGSIQSTCSNISLQSSASRVSLAGMSSTQSMQSMESSDAMISQQPSEPLLPTQTFPVIYNNVTYKVDPKLLMYSSPKFKELIEPFMKDNQVNPDIRLEIVGCDFTNRNMNNFLKLCQNLPTDVQNSEMKEICEIAKMFQAEKIYDTGASFILNNLDPNFSVDDSKYDGSNGKTHMFIECSGNYIHHVNLTDLDFDEDVQDEDEDEESSNENEEKENVKNNCNDKPKNNKKAEKEKSKKIKSVIYSVQIENHSTKCSVYRCSMNGEVLFTAKRKDQDIYIGKGDDVHIANDSNHVARIYQDKASNNFIFIDHDQYVLKYVDSGKPNTKSVAITFPYKDRQIVWTPKTPKYNALKNKYYLNYHGEYHHHPLHSRRNIVLQNPDGHSTFIARKMEEQLFELEALPVINPLLIFAIGLSDIIGPYGDTCIKM</sequence>
<organism evidence="2 3">
    <name type="scientific">Tritrichomonas musculus</name>
    <dbReference type="NCBI Taxonomy" id="1915356"/>
    <lineage>
        <taxon>Eukaryota</taxon>
        <taxon>Metamonada</taxon>
        <taxon>Parabasalia</taxon>
        <taxon>Tritrichomonadida</taxon>
        <taxon>Tritrichomonadidae</taxon>
        <taxon>Tritrichomonas</taxon>
    </lineage>
</organism>
<name>A0ABR2GRF0_9EUKA</name>
<evidence type="ECO:0008006" key="4">
    <source>
        <dbReference type="Google" id="ProtNLM"/>
    </source>
</evidence>
<dbReference type="EMBL" id="JAPFFF010000065">
    <property type="protein sequence ID" value="KAK8836519.1"/>
    <property type="molecule type" value="Genomic_DNA"/>
</dbReference>
<dbReference type="SUPFAM" id="SSF81995">
    <property type="entry name" value="beta-sandwich domain of Sec23/24"/>
    <property type="match status" value="1"/>
</dbReference>
<feature type="compositionally biased region" description="Acidic residues" evidence="1">
    <location>
        <begin position="289"/>
        <end position="305"/>
    </location>
</feature>
<accession>A0ABR2GRF0</accession>
<feature type="compositionally biased region" description="Low complexity" evidence="1">
    <location>
        <begin position="13"/>
        <end position="56"/>
    </location>
</feature>
<feature type="region of interest" description="Disordered" evidence="1">
    <location>
        <begin position="1"/>
        <end position="72"/>
    </location>
</feature>
<evidence type="ECO:0000256" key="1">
    <source>
        <dbReference type="SAM" id="MobiDB-lite"/>
    </source>
</evidence>
<gene>
    <name evidence="2" type="ORF">M9Y10_037779</name>
</gene>
<evidence type="ECO:0000313" key="2">
    <source>
        <dbReference type="EMBL" id="KAK8836519.1"/>
    </source>
</evidence>
<dbReference type="Proteomes" id="UP001470230">
    <property type="component" value="Unassembled WGS sequence"/>
</dbReference>
<proteinExistence type="predicted"/>
<comment type="caution">
    <text evidence="2">The sequence shown here is derived from an EMBL/GenBank/DDBJ whole genome shotgun (WGS) entry which is preliminary data.</text>
</comment>
<reference evidence="2 3" key="1">
    <citation type="submission" date="2024-04" db="EMBL/GenBank/DDBJ databases">
        <title>Tritrichomonas musculus Genome.</title>
        <authorList>
            <person name="Alves-Ferreira E."/>
            <person name="Grigg M."/>
            <person name="Lorenzi H."/>
            <person name="Galac M."/>
        </authorList>
    </citation>
    <scope>NUCLEOTIDE SEQUENCE [LARGE SCALE GENOMIC DNA]</scope>
    <source>
        <strain evidence="2 3">EAF2021</strain>
    </source>
</reference>
<protein>
    <recommendedName>
        <fullName evidence="4">BTB domain-containing protein</fullName>
    </recommendedName>
</protein>
<evidence type="ECO:0000313" key="3">
    <source>
        <dbReference type="Proteomes" id="UP001470230"/>
    </source>
</evidence>
<feature type="compositionally biased region" description="Basic and acidic residues" evidence="1">
    <location>
        <begin position="306"/>
        <end position="326"/>
    </location>
</feature>